<comment type="caution">
    <text evidence="1">The sequence shown here is derived from an EMBL/GenBank/DDBJ whole genome shotgun (WGS) entry which is preliminary data.</text>
</comment>
<name>A0A3N2BLN0_9MICO</name>
<organism evidence="1 2">
    <name type="scientific">Plantibacter flavus</name>
    <dbReference type="NCBI Taxonomy" id="150123"/>
    <lineage>
        <taxon>Bacteria</taxon>
        <taxon>Bacillati</taxon>
        <taxon>Actinomycetota</taxon>
        <taxon>Actinomycetes</taxon>
        <taxon>Micrococcales</taxon>
        <taxon>Microbacteriaceae</taxon>
        <taxon>Plantibacter</taxon>
    </lineage>
</organism>
<evidence type="ECO:0000313" key="2">
    <source>
        <dbReference type="Proteomes" id="UP000266915"/>
    </source>
</evidence>
<gene>
    <name evidence="1" type="ORF">EDD42_4061</name>
</gene>
<dbReference type="Proteomes" id="UP000266915">
    <property type="component" value="Unassembled WGS sequence"/>
</dbReference>
<evidence type="ECO:0000313" key="1">
    <source>
        <dbReference type="EMBL" id="ROR76108.1"/>
    </source>
</evidence>
<dbReference type="AlphaFoldDB" id="A0A3N2BLN0"/>
<accession>A0A3N2BLN0</accession>
<dbReference type="EMBL" id="RKHL01000002">
    <property type="protein sequence ID" value="ROR76108.1"/>
    <property type="molecule type" value="Genomic_DNA"/>
</dbReference>
<protein>
    <submittedName>
        <fullName evidence="1">Uncharacterized protein</fullName>
    </submittedName>
</protein>
<dbReference type="RefSeq" id="WP_085514113.1">
    <property type="nucleotide sequence ID" value="NZ_FXAP01000007.1"/>
</dbReference>
<sequence>MFKTLFEDPAEEVARLAAAPVGSTNHALSQLPVNILGPIQDLMIQLPDLGDDLPSFRAMVVVPYESYSHSRGEDRVFPVKRHNSSWTCIVVASSHPSYPVGGHRIIVPEAQLVRGTVRTFDVGSTLRLTDAS</sequence>
<reference evidence="1 2" key="1">
    <citation type="submission" date="2018-11" db="EMBL/GenBank/DDBJ databases">
        <title>Sequencing the genomes of 1000 actinobacteria strains.</title>
        <authorList>
            <person name="Klenk H.-P."/>
        </authorList>
    </citation>
    <scope>NUCLEOTIDE SEQUENCE [LARGE SCALE GENOMIC DNA]</scope>
    <source>
        <strain evidence="1 2">DSM 14012</strain>
    </source>
</reference>
<keyword evidence="2" id="KW-1185">Reference proteome</keyword>
<proteinExistence type="predicted"/>